<dbReference type="Proteomes" id="UP000186455">
    <property type="component" value="Unassembled WGS sequence"/>
</dbReference>
<protein>
    <submittedName>
        <fullName evidence="6">LytR family transcriptional regulator</fullName>
    </submittedName>
</protein>
<feature type="compositionally biased region" description="Basic residues" evidence="2">
    <location>
        <begin position="113"/>
        <end position="129"/>
    </location>
</feature>
<dbReference type="InterPro" id="IPR050922">
    <property type="entry name" value="LytR/CpsA/Psr_CW_biosynth"/>
</dbReference>
<organism evidence="6 7">
    <name type="scientific">Streptomyces uncialis</name>
    <dbReference type="NCBI Taxonomy" id="1048205"/>
    <lineage>
        <taxon>Bacteria</taxon>
        <taxon>Bacillati</taxon>
        <taxon>Actinomycetota</taxon>
        <taxon>Actinomycetes</taxon>
        <taxon>Kitasatosporales</taxon>
        <taxon>Streptomycetaceae</taxon>
        <taxon>Streptomyces</taxon>
    </lineage>
</organism>
<accession>A0A1Q4V1T0</accession>
<reference evidence="6 7" key="1">
    <citation type="submission" date="2015-06" db="EMBL/GenBank/DDBJ databases">
        <title>Cloning and characterization of the uncialamcin biosynthetic gene cluster.</title>
        <authorList>
            <person name="Yan X."/>
            <person name="Huang T."/>
            <person name="Ge H."/>
            <person name="Shen B."/>
        </authorList>
    </citation>
    <scope>NUCLEOTIDE SEQUENCE [LARGE SCALE GENOMIC DNA]</scope>
    <source>
        <strain evidence="6 7">DCA2648</strain>
    </source>
</reference>
<feature type="compositionally biased region" description="Basic and acidic residues" evidence="2">
    <location>
        <begin position="1"/>
        <end position="11"/>
    </location>
</feature>
<feature type="transmembrane region" description="Helical" evidence="3">
    <location>
        <begin position="131"/>
        <end position="154"/>
    </location>
</feature>
<comment type="similarity">
    <text evidence="1">Belongs to the LytR/CpsA/Psr (LCP) family.</text>
</comment>
<dbReference type="InterPro" id="IPR027381">
    <property type="entry name" value="LytR/CpsA/Psr_C"/>
</dbReference>
<evidence type="ECO:0000259" key="4">
    <source>
        <dbReference type="Pfam" id="PF03816"/>
    </source>
</evidence>
<evidence type="ECO:0000313" key="6">
    <source>
        <dbReference type="EMBL" id="OKH91771.1"/>
    </source>
</evidence>
<feature type="domain" description="LytR/CpsA/Psr regulator C-terminal" evidence="5">
    <location>
        <begin position="487"/>
        <end position="580"/>
    </location>
</feature>
<gene>
    <name evidence="6" type="ORF">AB852_26195</name>
</gene>
<evidence type="ECO:0000313" key="7">
    <source>
        <dbReference type="Proteomes" id="UP000186455"/>
    </source>
</evidence>
<keyword evidence="3" id="KW-1133">Transmembrane helix</keyword>
<dbReference type="RefSeq" id="WP_073792764.1">
    <property type="nucleotide sequence ID" value="NZ_JBITHB010000046.1"/>
</dbReference>
<keyword evidence="7" id="KW-1185">Reference proteome</keyword>
<dbReference type="PANTHER" id="PTHR33392">
    <property type="entry name" value="POLYISOPRENYL-TEICHOIC ACID--PEPTIDOGLYCAN TEICHOIC ACID TRANSFERASE TAGU"/>
    <property type="match status" value="1"/>
</dbReference>
<dbReference type="AlphaFoldDB" id="A0A1Q4V1T0"/>
<evidence type="ECO:0000256" key="1">
    <source>
        <dbReference type="ARBA" id="ARBA00006068"/>
    </source>
</evidence>
<name>A0A1Q4V1T0_9ACTN</name>
<proteinExistence type="inferred from homology"/>
<evidence type="ECO:0000259" key="5">
    <source>
        <dbReference type="Pfam" id="PF13399"/>
    </source>
</evidence>
<feature type="region of interest" description="Disordered" evidence="2">
    <location>
        <begin position="1"/>
        <end position="129"/>
    </location>
</feature>
<keyword evidence="3" id="KW-0812">Transmembrane</keyword>
<dbReference type="Pfam" id="PF13399">
    <property type="entry name" value="LytR_C"/>
    <property type="match status" value="1"/>
</dbReference>
<dbReference type="EMBL" id="LFBV01000008">
    <property type="protein sequence ID" value="OKH91771.1"/>
    <property type="molecule type" value="Genomic_DNA"/>
</dbReference>
<dbReference type="InterPro" id="IPR004474">
    <property type="entry name" value="LytR_CpsA_psr"/>
</dbReference>
<dbReference type="NCBIfam" id="TIGR00350">
    <property type="entry name" value="lytR_cpsA_psr"/>
    <property type="match status" value="1"/>
</dbReference>
<feature type="compositionally biased region" description="Low complexity" evidence="2">
    <location>
        <begin position="74"/>
        <end position="86"/>
    </location>
</feature>
<dbReference type="STRING" id="1048205.AB852_26195"/>
<sequence>MDAQGHGRGDDIDPADQWVLNPETGDYELRLDSSPEQSSVPTPRRAPRPGAARAPGPRQPSDPAGRRASRGERPGQPGSRSRSSAPSRDESGTRDLPGQRRRRAAPPEPPDRRRGKAARKRPPKKSRGKRVLIWGSGALAVVLVGAGTSAYLYLEHLNSNIKTTDVGSAGAKGFSKDKAVNILVIGTDKRTGEGNGGYGDKNSAGHADTTLLLHVSKDRSNATVMSIPRDLITDIPDCPTKQSDGSTKVVPGSVQVRFNTSLGQGGRDAGCAMRTVTELTGVQVDHFMLADFDAVKTLTSAVGGVEVCVAKDIDDPKSHLKLSAGKHTIEGEQALAFVRTRDSFGNRSDLDRIQVQQQFLGSLMRKLKSDSTLSSPTKMLDLAEAATKALEVDTGIGSINKLKDVGLEMKKVNPKNITFTTLPVEDNPAEEVPTTVVVEPVKAEPLFAMIRDDVSLTEVKQQEKADAKKAKAAQAKLLEGPKSDPAEVRVNVYNGGAPAGSAQETLTWLQNNEGVLKSTQLGNAPAEVAKTQLAYAPDQADQARRLAEVMGLPASAMKPGESEENAQGLPAIVLTLGKDFKGAGVPVNAPTKAPEGIQKVEADKAVCSE</sequence>
<dbReference type="Gene3D" id="3.40.630.190">
    <property type="entry name" value="LCP protein"/>
    <property type="match status" value="1"/>
</dbReference>
<feature type="domain" description="Cell envelope-related transcriptional attenuator" evidence="4">
    <location>
        <begin position="206"/>
        <end position="368"/>
    </location>
</feature>
<dbReference type="PANTHER" id="PTHR33392:SF6">
    <property type="entry name" value="POLYISOPRENYL-TEICHOIC ACID--PEPTIDOGLYCAN TEICHOIC ACID TRANSFERASE TAGU"/>
    <property type="match status" value="1"/>
</dbReference>
<dbReference type="Pfam" id="PF03816">
    <property type="entry name" value="LytR_cpsA_psr"/>
    <property type="match status" value="1"/>
</dbReference>
<evidence type="ECO:0000256" key="2">
    <source>
        <dbReference type="SAM" id="MobiDB-lite"/>
    </source>
</evidence>
<keyword evidence="3" id="KW-0472">Membrane</keyword>
<dbReference type="Gene3D" id="3.30.70.2390">
    <property type="match status" value="1"/>
</dbReference>
<evidence type="ECO:0000256" key="3">
    <source>
        <dbReference type="SAM" id="Phobius"/>
    </source>
</evidence>
<comment type="caution">
    <text evidence="6">The sequence shown here is derived from an EMBL/GenBank/DDBJ whole genome shotgun (WGS) entry which is preliminary data.</text>
</comment>